<comment type="similarity">
    <text evidence="2 7">Belongs to the PstS family.</text>
</comment>
<feature type="signal peptide" evidence="8">
    <location>
        <begin position="1"/>
        <end position="26"/>
    </location>
</feature>
<evidence type="ECO:0000256" key="2">
    <source>
        <dbReference type="ARBA" id="ARBA00008725"/>
    </source>
</evidence>
<dbReference type="SUPFAM" id="SSF53850">
    <property type="entry name" value="Periplasmic binding protein-like II"/>
    <property type="match status" value="1"/>
</dbReference>
<organism evidence="10 11">
    <name type="scientific">Kosakonia calanthes</name>
    <dbReference type="NCBI Taxonomy" id="3139408"/>
    <lineage>
        <taxon>Bacteria</taxon>
        <taxon>Pseudomonadati</taxon>
        <taxon>Pseudomonadota</taxon>
        <taxon>Gammaproteobacteria</taxon>
        <taxon>Enterobacterales</taxon>
        <taxon>Enterobacteriaceae</taxon>
        <taxon>Kosakonia</taxon>
    </lineage>
</organism>
<dbReference type="InterPro" id="IPR050962">
    <property type="entry name" value="Phosphate-bind_PstS"/>
</dbReference>
<evidence type="ECO:0000259" key="9">
    <source>
        <dbReference type="Pfam" id="PF12849"/>
    </source>
</evidence>
<keyword evidence="11" id="KW-1185">Reference proteome</keyword>
<dbReference type="Proteomes" id="UP001466893">
    <property type="component" value="Chromosome"/>
</dbReference>
<evidence type="ECO:0000256" key="6">
    <source>
        <dbReference type="ARBA" id="ARBA00022592"/>
    </source>
</evidence>
<dbReference type="InterPro" id="IPR005673">
    <property type="entry name" value="ABC_phos-bd_PstS"/>
</dbReference>
<keyword evidence="5 7" id="KW-0813">Transport</keyword>
<accession>A0ABZ3BGB5</accession>
<dbReference type="PIRSF" id="PIRSF002756">
    <property type="entry name" value="PstS"/>
    <property type="match status" value="1"/>
</dbReference>
<comment type="function">
    <text evidence="1 7">Part of the ABC transporter complex PstSACB involved in phosphate import.</text>
</comment>
<feature type="chain" id="PRO_5046882480" description="Phosphate-binding protein PstS" evidence="8">
    <location>
        <begin position="27"/>
        <end position="376"/>
    </location>
</feature>
<evidence type="ECO:0000256" key="5">
    <source>
        <dbReference type="ARBA" id="ARBA00022448"/>
    </source>
</evidence>
<evidence type="ECO:0000256" key="7">
    <source>
        <dbReference type="PIRNR" id="PIRNR002756"/>
    </source>
</evidence>
<evidence type="ECO:0000256" key="4">
    <source>
        <dbReference type="ARBA" id="ARBA00021889"/>
    </source>
</evidence>
<dbReference type="RefSeq" id="WP_342325151.1">
    <property type="nucleotide sequence ID" value="NZ_CP151800.1"/>
</dbReference>
<evidence type="ECO:0000313" key="10">
    <source>
        <dbReference type="EMBL" id="WZW00237.1"/>
    </source>
</evidence>
<reference evidence="10 11" key="1">
    <citation type="submission" date="2024-04" db="EMBL/GenBank/DDBJ databases">
        <title>Kosakonia calanthae sp. nov., a halophilic bacterium isolated from leaves of Calanthe tiplacata.</title>
        <authorList>
            <person name="Wu P."/>
        </authorList>
    </citation>
    <scope>NUCLEOTIDE SEQUENCE [LARGE SCALE GENOMIC DNA]</scope>
    <source>
        <strain evidence="10 11">BYX6</strain>
    </source>
</reference>
<dbReference type="PANTHER" id="PTHR42996:SF1">
    <property type="entry name" value="PHOSPHATE-BINDING PROTEIN PSTS"/>
    <property type="match status" value="1"/>
</dbReference>
<evidence type="ECO:0000256" key="3">
    <source>
        <dbReference type="ARBA" id="ARBA00011529"/>
    </source>
</evidence>
<dbReference type="Pfam" id="PF12849">
    <property type="entry name" value="PBP_like_2"/>
    <property type="match status" value="1"/>
</dbReference>
<gene>
    <name evidence="10" type="ORF">AAEY27_10280</name>
</gene>
<sequence>MKAFQLKGLAAMFAVGMMAITGAASAQTVNGAGATLPQPLYEDLFGLDGTSKDVIGTWTYDGVGSGGGKSRFLTTTNTVNFAGSDSVLTATEFATYNSSQRASWGPLIQIPSVLTSVTLPFKMPANASQTTLNLTRDQVCRIFANQITTWGQILGNTNTTPFVVVYRTEASGTTELLSNFLTSAACSGYNFQKSNLFTTVVANSGGVNSNWIAATGSEGVSNALQTAGRFGYLSPSFAFNPGSATAVATIGGALPTSVQLPASATPPTGTARNNPLNWVPAYVLPTNTAVYPIYGTTNLLVGQCYTGGITSDSVGGAVRDFLTKLNNGSYASQIATHLFISLPASWRTAITDAFLTQSSSLGIGNTSVCNGVGRPL</sequence>
<keyword evidence="8" id="KW-0732">Signal</keyword>
<evidence type="ECO:0000256" key="1">
    <source>
        <dbReference type="ARBA" id="ARBA00002841"/>
    </source>
</evidence>
<proteinExistence type="inferred from homology"/>
<dbReference type="EMBL" id="CP151800">
    <property type="protein sequence ID" value="WZW00237.1"/>
    <property type="molecule type" value="Genomic_DNA"/>
</dbReference>
<evidence type="ECO:0000256" key="8">
    <source>
        <dbReference type="SAM" id="SignalP"/>
    </source>
</evidence>
<keyword evidence="6 7" id="KW-0592">Phosphate transport</keyword>
<comment type="subunit">
    <text evidence="3 7">The complex is composed of two ATP-binding proteins (PstB), two transmembrane proteins (PstC and PstA) and a solute-binding protein (PstS).</text>
</comment>
<dbReference type="PANTHER" id="PTHR42996">
    <property type="entry name" value="PHOSPHATE-BINDING PROTEIN PSTS"/>
    <property type="match status" value="1"/>
</dbReference>
<name>A0ABZ3BGB5_9ENTR</name>
<dbReference type="Gene3D" id="3.40.190.10">
    <property type="entry name" value="Periplasmic binding protein-like II"/>
    <property type="match status" value="2"/>
</dbReference>
<feature type="domain" description="PBP" evidence="9">
    <location>
        <begin position="22"/>
        <end position="308"/>
    </location>
</feature>
<protein>
    <recommendedName>
        <fullName evidence="4 7">Phosphate-binding protein PstS</fullName>
    </recommendedName>
</protein>
<dbReference type="InterPro" id="IPR024370">
    <property type="entry name" value="PBP_domain"/>
</dbReference>
<evidence type="ECO:0000313" key="11">
    <source>
        <dbReference type="Proteomes" id="UP001466893"/>
    </source>
</evidence>